<feature type="transmembrane region" description="Helical" evidence="6">
    <location>
        <begin position="330"/>
        <end position="349"/>
    </location>
</feature>
<keyword evidence="10" id="KW-1185">Reference proteome</keyword>
<accession>A0ABX7I2Z1</accession>
<evidence type="ECO:0000313" key="10">
    <source>
        <dbReference type="Proteomes" id="UP000612680"/>
    </source>
</evidence>
<feature type="transmembrane region" description="Helical" evidence="6">
    <location>
        <begin position="482"/>
        <end position="499"/>
    </location>
</feature>
<feature type="transmembrane region" description="Helical" evidence="6">
    <location>
        <begin position="511"/>
        <end position="530"/>
    </location>
</feature>
<feature type="domain" description="DUF4131" evidence="8">
    <location>
        <begin position="31"/>
        <end position="189"/>
    </location>
</feature>
<evidence type="ECO:0000256" key="5">
    <source>
        <dbReference type="ARBA" id="ARBA00023136"/>
    </source>
</evidence>
<evidence type="ECO:0000259" key="8">
    <source>
        <dbReference type="Pfam" id="PF13567"/>
    </source>
</evidence>
<name>A0ABX7I2Z1_9BACT</name>
<sequence length="598" mass="66216">MLSRTPFVSIAILFMVGVVIAGIVPAHAGTILVLAAVLTCLPAFCFIFLAKRAMPAFGLAFALFVLCTGTIRKLLTDSYLNEQETRLALTQYDAYLARVESLPEKRAQSVRVEATVHRIGREGRWSDVSFKTLLSFPKDPADVPAPGTSLLIHGKLTKPPASTEYWQFDYRRYLKNKGIFVTGRLRQGSYTAVSTGTDENPWSTGASAWADGVFRNHIPDGATYGLVKAMLLGRRDDLGAELVKDYTVSGAVHILSVSGMHVAIIFLVAGYLLGWLKRLPHGRILFLAVTTALLVFYAMVTGLPPSVQRATLMCIVFAAAEVFGRKNEPMNTLGLSALLVLLWNPAAIYDVGFQLSYLAMSGIFLFYKPIEHLFTFENRIVHYAWQVTALSFAAQLTTFPLSLYYFHQFPTYFWLANPFVIFFTNILLPAALVLLIVSVVPLAPLHWVVSQVVLWSGKLANYAVAVPGMLPENLISNLNLNAWEVILLFAMLLLVWLAIEHRNYNFLKCGFALAAVFASCAIGHSTWLYLQSGWKVHAVPGHAVVSLKTGSALYFAADPAFFSDTSAYQYHVQNYETVCEIHSKTFLTPTLTEPHTLH</sequence>
<feature type="transmembrane region" description="Helical" evidence="6">
    <location>
        <begin position="412"/>
        <end position="440"/>
    </location>
</feature>
<dbReference type="EMBL" id="CP056775">
    <property type="protein sequence ID" value="QRR00429.1"/>
    <property type="molecule type" value="Genomic_DNA"/>
</dbReference>
<evidence type="ECO:0000259" key="7">
    <source>
        <dbReference type="Pfam" id="PF03772"/>
    </source>
</evidence>
<evidence type="ECO:0000256" key="3">
    <source>
        <dbReference type="ARBA" id="ARBA00022692"/>
    </source>
</evidence>
<dbReference type="Proteomes" id="UP000612680">
    <property type="component" value="Chromosome"/>
</dbReference>
<feature type="transmembrane region" description="Helical" evidence="6">
    <location>
        <begin position="30"/>
        <end position="49"/>
    </location>
</feature>
<proteinExistence type="predicted"/>
<dbReference type="InterPro" id="IPR004477">
    <property type="entry name" value="ComEC_N"/>
</dbReference>
<dbReference type="InterPro" id="IPR025405">
    <property type="entry name" value="DUF4131"/>
</dbReference>
<evidence type="ECO:0000256" key="2">
    <source>
        <dbReference type="ARBA" id="ARBA00022475"/>
    </source>
</evidence>
<evidence type="ECO:0000313" key="9">
    <source>
        <dbReference type="EMBL" id="QRR00429.1"/>
    </source>
</evidence>
<dbReference type="RefSeq" id="WP_204661478.1">
    <property type="nucleotide sequence ID" value="NZ_CP056775.1"/>
</dbReference>
<gene>
    <name evidence="9" type="ORF">HWI92_05660</name>
</gene>
<keyword evidence="2" id="KW-1003">Cell membrane</keyword>
<keyword evidence="3 6" id="KW-0812">Transmembrane</keyword>
<feature type="transmembrane region" description="Helical" evidence="6">
    <location>
        <begin position="251"/>
        <end position="272"/>
    </location>
</feature>
<feature type="transmembrane region" description="Helical" evidence="6">
    <location>
        <begin position="383"/>
        <end position="406"/>
    </location>
</feature>
<feature type="transmembrane region" description="Helical" evidence="6">
    <location>
        <begin position="284"/>
        <end position="300"/>
    </location>
</feature>
<dbReference type="NCBIfam" id="TIGR00360">
    <property type="entry name" value="ComEC_N-term"/>
    <property type="match status" value="1"/>
</dbReference>
<evidence type="ECO:0000256" key="6">
    <source>
        <dbReference type="SAM" id="Phobius"/>
    </source>
</evidence>
<keyword evidence="4 6" id="KW-1133">Transmembrane helix</keyword>
<dbReference type="Pfam" id="PF13567">
    <property type="entry name" value="DUF4131"/>
    <property type="match status" value="1"/>
</dbReference>
<organism evidence="9 10">
    <name type="scientific">Dyadobacter sandarakinus</name>
    <dbReference type="NCBI Taxonomy" id="2747268"/>
    <lineage>
        <taxon>Bacteria</taxon>
        <taxon>Pseudomonadati</taxon>
        <taxon>Bacteroidota</taxon>
        <taxon>Cytophagia</taxon>
        <taxon>Cytophagales</taxon>
        <taxon>Spirosomataceae</taxon>
        <taxon>Dyadobacter</taxon>
    </lineage>
</organism>
<feature type="transmembrane region" description="Helical" evidence="6">
    <location>
        <begin position="7"/>
        <end position="24"/>
    </location>
</feature>
<dbReference type="PANTHER" id="PTHR30619">
    <property type="entry name" value="DNA INTERNALIZATION/COMPETENCE PROTEIN COMEC/REC2"/>
    <property type="match status" value="1"/>
</dbReference>
<feature type="domain" description="ComEC/Rec2-related protein" evidence="7">
    <location>
        <begin position="230"/>
        <end position="500"/>
    </location>
</feature>
<dbReference type="Pfam" id="PF03772">
    <property type="entry name" value="Competence"/>
    <property type="match status" value="1"/>
</dbReference>
<dbReference type="PANTHER" id="PTHR30619:SF1">
    <property type="entry name" value="RECOMBINATION PROTEIN 2"/>
    <property type="match status" value="1"/>
</dbReference>
<evidence type="ECO:0000256" key="1">
    <source>
        <dbReference type="ARBA" id="ARBA00004651"/>
    </source>
</evidence>
<evidence type="ECO:0000256" key="4">
    <source>
        <dbReference type="ARBA" id="ARBA00022989"/>
    </source>
</evidence>
<reference evidence="9 10" key="1">
    <citation type="submission" date="2020-06" db="EMBL/GenBank/DDBJ databases">
        <title>Dyadobacter sandarakinus sp. nov., isolated from the soil of the Arctic Yellow River Station.</title>
        <authorList>
            <person name="Zhang Y."/>
            <person name="Peng F."/>
        </authorList>
    </citation>
    <scope>NUCLEOTIDE SEQUENCE [LARGE SCALE GENOMIC DNA]</scope>
    <source>
        <strain evidence="9 10">Q3-56</strain>
    </source>
</reference>
<protein>
    <submittedName>
        <fullName evidence="9">ComEC/Rec2 family competence protein</fullName>
    </submittedName>
</protein>
<keyword evidence="5 6" id="KW-0472">Membrane</keyword>
<dbReference type="InterPro" id="IPR052159">
    <property type="entry name" value="Competence_DNA_uptake"/>
</dbReference>
<comment type="subcellular location">
    <subcellularLocation>
        <location evidence="1">Cell membrane</location>
        <topology evidence="1">Multi-pass membrane protein</topology>
    </subcellularLocation>
</comment>